<accession>A0AAW1PSV5</accession>
<name>A0AAW1PSV5_9CHLO</name>
<comment type="caution">
    <text evidence="1">The sequence shown here is derived from an EMBL/GenBank/DDBJ whole genome shotgun (WGS) entry which is preliminary data.</text>
</comment>
<dbReference type="AlphaFoldDB" id="A0AAW1PSV5"/>
<dbReference type="EMBL" id="JALJOQ010000011">
    <property type="protein sequence ID" value="KAK9811193.1"/>
    <property type="molecule type" value="Genomic_DNA"/>
</dbReference>
<proteinExistence type="predicted"/>
<protein>
    <submittedName>
        <fullName evidence="1">Uncharacterized protein</fullName>
    </submittedName>
</protein>
<organism evidence="1 2">
    <name type="scientific">Symbiochloris irregularis</name>
    <dbReference type="NCBI Taxonomy" id="706552"/>
    <lineage>
        <taxon>Eukaryota</taxon>
        <taxon>Viridiplantae</taxon>
        <taxon>Chlorophyta</taxon>
        <taxon>core chlorophytes</taxon>
        <taxon>Trebouxiophyceae</taxon>
        <taxon>Trebouxiales</taxon>
        <taxon>Trebouxiaceae</taxon>
        <taxon>Symbiochloris</taxon>
    </lineage>
</organism>
<evidence type="ECO:0000313" key="1">
    <source>
        <dbReference type="EMBL" id="KAK9811193.1"/>
    </source>
</evidence>
<gene>
    <name evidence="1" type="ORF">WJX73_009368</name>
</gene>
<sequence length="174" mass="19506">MLLVCWKIAYIRGIKPALAGPSGPAGQLGTGPAAGFQTQSRAFSNDKGHQLRTAGRLSRLVPLSSIGLGLGLALYLDPGLPQTTEKQEETVSIEQATTPETQMPRWEELRNQLQHFELREKWLNAELQMLRALKSKSRDSMHRQKELSTQLDLLHQQRTVVMEEAKEEILCSTF</sequence>
<reference evidence="1 2" key="1">
    <citation type="journal article" date="2024" name="Nat. Commun.">
        <title>Phylogenomics reveals the evolutionary origins of lichenization in chlorophyte algae.</title>
        <authorList>
            <person name="Puginier C."/>
            <person name="Libourel C."/>
            <person name="Otte J."/>
            <person name="Skaloud P."/>
            <person name="Haon M."/>
            <person name="Grisel S."/>
            <person name="Petersen M."/>
            <person name="Berrin J.G."/>
            <person name="Delaux P.M."/>
            <person name="Dal Grande F."/>
            <person name="Keller J."/>
        </authorList>
    </citation>
    <scope>NUCLEOTIDE SEQUENCE [LARGE SCALE GENOMIC DNA]</scope>
    <source>
        <strain evidence="1 2">SAG 2036</strain>
    </source>
</reference>
<keyword evidence="2" id="KW-1185">Reference proteome</keyword>
<evidence type="ECO:0000313" key="2">
    <source>
        <dbReference type="Proteomes" id="UP001465755"/>
    </source>
</evidence>
<dbReference type="Proteomes" id="UP001465755">
    <property type="component" value="Unassembled WGS sequence"/>
</dbReference>